<dbReference type="AlphaFoldDB" id="A0A367YKD5"/>
<proteinExistence type="predicted"/>
<name>A0A367YKD5_9ASCO</name>
<keyword evidence="2" id="KW-1133">Transmembrane helix</keyword>
<evidence type="ECO:0000313" key="4">
    <source>
        <dbReference type="Proteomes" id="UP000253472"/>
    </source>
</evidence>
<reference evidence="3 4" key="1">
    <citation type="submission" date="2018-06" db="EMBL/GenBank/DDBJ databases">
        <title>Whole genome sequencing of Candida tropicalis (genome annotated by CSBL at Korea University).</title>
        <authorList>
            <person name="Ahn J."/>
        </authorList>
    </citation>
    <scope>NUCLEOTIDE SEQUENCE [LARGE SCALE GENOMIC DNA]</scope>
    <source>
        <strain evidence="3 4">ATCC 20962</strain>
    </source>
</reference>
<protein>
    <submittedName>
        <fullName evidence="3">Uncharacterized protein</fullName>
    </submittedName>
</protein>
<evidence type="ECO:0000313" key="3">
    <source>
        <dbReference type="EMBL" id="RCK66029.1"/>
    </source>
</evidence>
<evidence type="ECO:0000256" key="2">
    <source>
        <dbReference type="SAM" id="Phobius"/>
    </source>
</evidence>
<evidence type="ECO:0000256" key="1">
    <source>
        <dbReference type="SAM" id="MobiDB-lite"/>
    </source>
</evidence>
<organism evidence="3 4">
    <name type="scientific">Candida viswanathii</name>
    <dbReference type="NCBI Taxonomy" id="5486"/>
    <lineage>
        <taxon>Eukaryota</taxon>
        <taxon>Fungi</taxon>
        <taxon>Dikarya</taxon>
        <taxon>Ascomycota</taxon>
        <taxon>Saccharomycotina</taxon>
        <taxon>Pichiomycetes</taxon>
        <taxon>Debaryomycetaceae</taxon>
        <taxon>Candida/Lodderomyces clade</taxon>
        <taxon>Candida</taxon>
    </lineage>
</organism>
<feature type="compositionally biased region" description="Low complexity" evidence="1">
    <location>
        <begin position="152"/>
        <end position="164"/>
    </location>
</feature>
<accession>A0A367YKD5</accession>
<feature type="region of interest" description="Disordered" evidence="1">
    <location>
        <begin position="131"/>
        <end position="167"/>
    </location>
</feature>
<keyword evidence="4" id="KW-1185">Reference proteome</keyword>
<sequence>MTTPTPTIKRFHILIESELQHLQNERCMFEVNDRTTLKEFKEQVIARNDEISVVRTYFEQLKLEYRGEEVPEYPASSGITVYEALHLDEDVLRETHNVVKLKVYKHENVNGTGGILSRDFWRDVRSERLQFLPQQDDERQEASVEEPREEVTATATEPTATPRPNIANIEPTKIAVQGGGIWEMEGTTYETLVDKSSGKKKLVSQGDLTSSEYVFTLEIDGETKKAVLNTSECIVVDNGSHPPYVLLNPSATAKLNSVFKLSSGEPLMQKVQIMMYTPPTPTQPVQQEGEQPAAAGAAQLVNDDLQRRIVEIGTRFGVNAIKLGIVLFLLGVRPNQHLVQHWFKYLVLFIILFNTYVMFFTGENRVVRFQGDFTAMNRLADAAVRRVVRRTTDRELILLTDPNWLKVVKWNLENITKDIAMYIMSLVPWLQYKIYEELNNVEDPVEEYEELIRQLDGNSDDDTVIVGDEDN</sequence>
<dbReference type="Proteomes" id="UP000253472">
    <property type="component" value="Unassembled WGS sequence"/>
</dbReference>
<feature type="transmembrane region" description="Helical" evidence="2">
    <location>
        <begin position="312"/>
        <end position="330"/>
    </location>
</feature>
<keyword evidence="2" id="KW-0472">Membrane</keyword>
<keyword evidence="2" id="KW-0812">Transmembrane</keyword>
<comment type="caution">
    <text evidence="3">The sequence shown here is derived from an EMBL/GenBank/DDBJ whole genome shotgun (WGS) entry which is preliminary data.</text>
</comment>
<feature type="transmembrane region" description="Helical" evidence="2">
    <location>
        <begin position="342"/>
        <end position="360"/>
    </location>
</feature>
<dbReference type="OrthoDB" id="4018787at2759"/>
<gene>
    <name evidence="3" type="ORF">Cantr_01718</name>
</gene>
<dbReference type="EMBL" id="QLNQ01000018">
    <property type="protein sequence ID" value="RCK66029.1"/>
    <property type="molecule type" value="Genomic_DNA"/>
</dbReference>
<feature type="compositionally biased region" description="Basic and acidic residues" evidence="1">
    <location>
        <begin position="136"/>
        <end position="151"/>
    </location>
</feature>